<dbReference type="EMBL" id="FNEJ01000016">
    <property type="protein sequence ID" value="SDJ05383.1"/>
    <property type="molecule type" value="Genomic_DNA"/>
</dbReference>
<evidence type="ECO:0000259" key="1">
    <source>
        <dbReference type="Pfam" id="PF04422"/>
    </source>
</evidence>
<feature type="domain" description="Coenzyme F420 hydrogenase/dehydrogenase beta subunit N-terminal" evidence="1">
    <location>
        <begin position="59"/>
        <end position="140"/>
    </location>
</feature>
<dbReference type="Pfam" id="PF04432">
    <property type="entry name" value="FrhB_FdhB_C"/>
    <property type="match status" value="1"/>
</dbReference>
<proteinExistence type="predicted"/>
<dbReference type="STRING" id="555512.SAMN04487993_101651"/>
<protein>
    <submittedName>
        <fullName evidence="3">Coenzyme F420-reducing hydrogenase, beta subunit</fullName>
    </submittedName>
</protein>
<accession>A0A1G8QL88</accession>
<dbReference type="InterPro" id="IPR007525">
    <property type="entry name" value="FrhB_FdhB_C"/>
</dbReference>
<organism evidence="3 4">
    <name type="scientific">Salipiger marinus</name>
    <dbReference type="NCBI Taxonomy" id="555512"/>
    <lineage>
        <taxon>Bacteria</taxon>
        <taxon>Pseudomonadati</taxon>
        <taxon>Pseudomonadota</taxon>
        <taxon>Alphaproteobacteria</taxon>
        <taxon>Rhodobacterales</taxon>
        <taxon>Roseobacteraceae</taxon>
        <taxon>Salipiger</taxon>
    </lineage>
</organism>
<dbReference type="InterPro" id="IPR007516">
    <property type="entry name" value="Co_F420_Hydgase/DH_bsu_N"/>
</dbReference>
<sequence>MVLDAHGFYRPELGAGADRDDLDAACPLLVPDLDEDALADRFLPETPQRDHKIGKYDRVFAAHAEEGTFRRDGSSGGLGSWMATELLRKGMIDGVIHARPVPRDGAEDPFFRYGISRSVEEVTQAAHSHYHVVEISEVLEEVKCIPGRYLFIGIPCMVKAVRRAQALDPDLSDRILFTMGLVCGHLKSVHWALSLGWAAGIAPKDIDSITFRVKSENVPAKAYYFGLHKRGAPAPEVHDSAPLTGGKFNLGAMMPDACNYCDDVVAETADLTIGDAWLPRYSFDWRGKNMVISRHPELTALVQAASEEGRVIIEPMTAKEAADAQAGGFRQRREGLAHRLARRAARGHWVPKKRDLPDMTLPGLLRARIYNRREEIAQQSRGAFRKALDEGSITLYDREMAPIFKNLRRLELLAASTRIISVRLRALFSRRRS</sequence>
<evidence type="ECO:0000313" key="4">
    <source>
        <dbReference type="Proteomes" id="UP000199093"/>
    </source>
</evidence>
<dbReference type="Pfam" id="PF04422">
    <property type="entry name" value="FrhB_FdhB_N"/>
    <property type="match status" value="1"/>
</dbReference>
<dbReference type="PANTHER" id="PTHR31332:SF0">
    <property type="entry name" value="7-HYDROXYMETHYL CHLOROPHYLL A REDUCTASE, CHLOROPLASTIC"/>
    <property type="match status" value="1"/>
</dbReference>
<evidence type="ECO:0000259" key="2">
    <source>
        <dbReference type="Pfam" id="PF04432"/>
    </source>
</evidence>
<dbReference type="AlphaFoldDB" id="A0A1G8QL88"/>
<dbReference type="GO" id="GO:0052592">
    <property type="term" value="F:oxidoreductase activity, acting on CH or CH2 groups, with an iron-sulfur protein as acceptor"/>
    <property type="evidence" value="ECO:0007669"/>
    <property type="project" value="TreeGrafter"/>
</dbReference>
<feature type="domain" description="Coenzyme F420 hydrogenase/dehydrogenase beta subunit C-terminal" evidence="2">
    <location>
        <begin position="148"/>
        <end position="318"/>
    </location>
</feature>
<dbReference type="InterPro" id="IPR045220">
    <property type="entry name" value="FRHB/FDHB/HCAR-like"/>
</dbReference>
<reference evidence="3 4" key="1">
    <citation type="submission" date="2016-10" db="EMBL/GenBank/DDBJ databases">
        <authorList>
            <person name="de Groot N.N."/>
        </authorList>
    </citation>
    <scope>NUCLEOTIDE SEQUENCE [LARGE SCALE GENOMIC DNA]</scope>
    <source>
        <strain evidence="3 4">DSM 26424</strain>
    </source>
</reference>
<dbReference type="Proteomes" id="UP000199093">
    <property type="component" value="Unassembled WGS sequence"/>
</dbReference>
<dbReference type="PANTHER" id="PTHR31332">
    <property type="entry name" value="7-HYDROXYMETHYL CHLOROPHYLL A REDUCTASE, CHLOROPLASTIC"/>
    <property type="match status" value="1"/>
</dbReference>
<evidence type="ECO:0000313" key="3">
    <source>
        <dbReference type="EMBL" id="SDJ05383.1"/>
    </source>
</evidence>
<name>A0A1G8QL88_9RHOB</name>
<gene>
    <name evidence="3" type="ORF">SAMN04487993_101651</name>
</gene>
<keyword evidence="4" id="KW-1185">Reference proteome</keyword>